<keyword evidence="2" id="KW-1185">Reference proteome</keyword>
<evidence type="ECO:0000313" key="2">
    <source>
        <dbReference type="Proteomes" id="UP001500567"/>
    </source>
</evidence>
<reference evidence="2" key="1">
    <citation type="journal article" date="2019" name="Int. J. Syst. Evol. Microbiol.">
        <title>The Global Catalogue of Microorganisms (GCM) 10K type strain sequencing project: providing services to taxonomists for standard genome sequencing and annotation.</title>
        <authorList>
            <consortium name="The Broad Institute Genomics Platform"/>
            <consortium name="The Broad Institute Genome Sequencing Center for Infectious Disease"/>
            <person name="Wu L."/>
            <person name="Ma J."/>
        </authorList>
    </citation>
    <scope>NUCLEOTIDE SEQUENCE [LARGE SCALE GENOMIC DNA]</scope>
    <source>
        <strain evidence="2">JCM 17224</strain>
    </source>
</reference>
<evidence type="ECO:0000313" key="1">
    <source>
        <dbReference type="EMBL" id="GAA3999106.1"/>
    </source>
</evidence>
<evidence type="ECO:0008006" key="3">
    <source>
        <dbReference type="Google" id="ProtNLM"/>
    </source>
</evidence>
<comment type="caution">
    <text evidence="1">The sequence shown here is derived from an EMBL/GenBank/DDBJ whole genome shotgun (WGS) entry which is preliminary data.</text>
</comment>
<dbReference type="RefSeq" id="WP_345071091.1">
    <property type="nucleotide sequence ID" value="NZ_BAABDJ010000006.1"/>
</dbReference>
<dbReference type="EMBL" id="BAABDJ010000006">
    <property type="protein sequence ID" value="GAA3999106.1"/>
    <property type="molecule type" value="Genomic_DNA"/>
</dbReference>
<gene>
    <name evidence="1" type="ORF">GCM10022408_07550</name>
</gene>
<dbReference type="Proteomes" id="UP001500567">
    <property type="component" value="Unassembled WGS sequence"/>
</dbReference>
<protein>
    <recommendedName>
        <fullName evidence="3">DUF58 domain-containing protein</fullName>
    </recommendedName>
</protein>
<sequence length="127" mass="14532">MVTETAAFAPRTGFSLLTTSTDAIRREPGKVIVGLRHQLPYLRRRAQDHLLLVVFFENTGLREFRDAPAATTEDIYHQTVAGKFAQEKRRIVRELQRYGIHALLTPPQDLTVNAINRYLEFKARGLI</sequence>
<organism evidence="1 2">
    <name type="scientific">Hymenobacter fastidiosus</name>
    <dbReference type="NCBI Taxonomy" id="486264"/>
    <lineage>
        <taxon>Bacteria</taxon>
        <taxon>Pseudomonadati</taxon>
        <taxon>Bacteroidota</taxon>
        <taxon>Cytophagia</taxon>
        <taxon>Cytophagales</taxon>
        <taxon>Hymenobacteraceae</taxon>
        <taxon>Hymenobacter</taxon>
    </lineage>
</organism>
<proteinExistence type="predicted"/>
<name>A0ABP7RL73_9BACT</name>
<accession>A0ABP7RL73</accession>